<dbReference type="EMBL" id="QMKO01002825">
    <property type="protein sequence ID" value="RTG82449.1"/>
    <property type="molecule type" value="Genomic_DNA"/>
</dbReference>
<feature type="transmembrane region" description="Helical" evidence="5">
    <location>
        <begin position="646"/>
        <end position="671"/>
    </location>
</feature>
<comment type="subcellular location">
    <subcellularLocation>
        <location evidence="1">Membrane</location>
        <topology evidence="1">Multi-pass membrane protein</topology>
    </subcellularLocation>
</comment>
<dbReference type="GO" id="GO:0005216">
    <property type="term" value="F:monoatomic ion channel activity"/>
    <property type="evidence" value="ECO:0007669"/>
    <property type="project" value="InterPro"/>
</dbReference>
<dbReference type="STRING" id="6184.A0A430Q426"/>
<dbReference type="PANTHER" id="PTHR45816">
    <property type="entry name" value="MIR DOMAIN-CONTAINING PROTEIN"/>
    <property type="match status" value="1"/>
</dbReference>
<name>A0A430Q426_SCHBO</name>
<comment type="caution">
    <text evidence="7">The sequence shown here is derived from an EMBL/GenBank/DDBJ whole genome shotgun (WGS) entry which is preliminary data.</text>
</comment>
<organism evidence="7 8">
    <name type="scientific">Schistosoma bovis</name>
    <name type="common">Blood fluke</name>
    <dbReference type="NCBI Taxonomy" id="6184"/>
    <lineage>
        <taxon>Eukaryota</taxon>
        <taxon>Metazoa</taxon>
        <taxon>Spiralia</taxon>
        <taxon>Lophotrochozoa</taxon>
        <taxon>Platyhelminthes</taxon>
        <taxon>Trematoda</taxon>
        <taxon>Digenea</taxon>
        <taxon>Strigeidida</taxon>
        <taxon>Schistosomatoidea</taxon>
        <taxon>Schistosomatidae</taxon>
        <taxon>Schistosoma</taxon>
    </lineage>
</organism>
<gene>
    <name evidence="7" type="ORF">DC041_0003456</name>
</gene>
<keyword evidence="8" id="KW-1185">Reference proteome</keyword>
<evidence type="ECO:0000256" key="1">
    <source>
        <dbReference type="ARBA" id="ARBA00004141"/>
    </source>
</evidence>
<dbReference type="AlphaFoldDB" id="A0A430Q426"/>
<reference evidence="7 8" key="1">
    <citation type="journal article" date="2019" name="PLoS Pathog.">
        <title>Genome sequence of the bovine parasite Schistosoma bovis Tanzania.</title>
        <authorList>
            <person name="Oey H."/>
            <person name="Zakrzewski M."/>
            <person name="Gobert G."/>
            <person name="Gravermann K."/>
            <person name="Stoye J."/>
            <person name="Jones M."/>
            <person name="Mcmanus D."/>
            <person name="Krause L."/>
        </authorList>
    </citation>
    <scope>NUCLEOTIDE SEQUENCE [LARGE SCALE GENOMIC DNA]</scope>
    <source>
        <strain evidence="7 8">TAN1997</strain>
    </source>
</reference>
<evidence type="ECO:0000313" key="8">
    <source>
        <dbReference type="Proteomes" id="UP000290809"/>
    </source>
</evidence>
<proteinExistence type="predicted"/>
<keyword evidence="3 5" id="KW-1133">Transmembrane helix</keyword>
<protein>
    <recommendedName>
        <fullName evidence="6">Ion transport domain-containing protein</fullName>
    </recommendedName>
</protein>
<dbReference type="PANTHER" id="PTHR45816:SF4">
    <property type="entry name" value="RYR_IP3R HOMOLOGY ASSOCIATED DOMAIN-CONTAINING PROTEIN"/>
    <property type="match status" value="1"/>
</dbReference>
<evidence type="ECO:0000256" key="2">
    <source>
        <dbReference type="ARBA" id="ARBA00022692"/>
    </source>
</evidence>
<dbReference type="Proteomes" id="UP000290809">
    <property type="component" value="Unassembled WGS sequence"/>
</dbReference>
<keyword evidence="2 5" id="KW-0812">Transmembrane</keyword>
<sequence length="749" mass="87506">MGLTNMIKEIELQLSTSIYKEYDSLIRFLQYPMNFIEIQEISTLVKSDDFSYNSFIASLVQHAYDLIELGLESQFIKLLQVFISLSKAPMLEELLRVQPHNVTNFNLIEEIKSLFINLWKINDKLINTATFDSNNENNHTNDSHNNDTLNYCYNNHKTPHSQQKCFNSTENSPLKIVQNNMNIMEPIMIYQRKFHKSLFLEMNHNQQSVQISKNNSVHFIQPEIIILILTCLIEFCHGPCLNNQNEILFGSPNILHLLVNLILYTPKWIRNNKLEDITCSLAEISCLSIKLLLAVLEGRHEDKVYQQLIELCPLDKLISTIHYYHILSEDSDFTTNHPRESFHKCGHLLFILTQYLYRCFPAIFKHMKTSENHDHHNNNELSSFKWSESNSYNTTEGKNCLYEIKCTDHNNIPLNGTRQLDFNNTIIKRLIKGKSDIILSLQHYTINTAQIEVCDKDSILLFTFIDQLLFLFPYDFYNFETQITVIPIAVLAVVLCLLSSNQLLVQIYIGLETLYLLFACATENVILVLGLTNFIFRFTNLFIIYKQYSLIKNYKTCLFSNQMNTNEINWQTYLNYINNKEKTTLFHPKKTFSFIQLSLWWNSNNNHNNLFLIGYKLLKSIHHQLSLFHVNIPNRNQLHYQLIHQLILIIFTGFGIVIHPFFYSLVLLDVITREETLLNVVRSVTKNGRSIFLTGILALIIIYLYSIIGYAYFQNDFTIEIDVTNDNVHSKYTAIMICQKLAAQLDVFS</sequence>
<evidence type="ECO:0000256" key="3">
    <source>
        <dbReference type="ARBA" id="ARBA00022989"/>
    </source>
</evidence>
<feature type="transmembrane region" description="Helical" evidence="5">
    <location>
        <begin position="484"/>
        <end position="509"/>
    </location>
</feature>
<dbReference type="GO" id="GO:0006816">
    <property type="term" value="P:calcium ion transport"/>
    <property type="evidence" value="ECO:0007669"/>
    <property type="project" value="InterPro"/>
</dbReference>
<evidence type="ECO:0000256" key="5">
    <source>
        <dbReference type="SAM" id="Phobius"/>
    </source>
</evidence>
<evidence type="ECO:0000256" key="4">
    <source>
        <dbReference type="ARBA" id="ARBA00023136"/>
    </source>
</evidence>
<feature type="transmembrane region" description="Helical" evidence="5">
    <location>
        <begin position="515"/>
        <end position="536"/>
    </location>
</feature>
<dbReference type="InterPro" id="IPR005821">
    <property type="entry name" value="Ion_trans_dom"/>
</dbReference>
<evidence type="ECO:0000259" key="6">
    <source>
        <dbReference type="Pfam" id="PF00520"/>
    </source>
</evidence>
<dbReference type="InterPro" id="IPR015925">
    <property type="entry name" value="Ryanodine_IP3_receptor"/>
</dbReference>
<dbReference type="GO" id="GO:0016020">
    <property type="term" value="C:membrane"/>
    <property type="evidence" value="ECO:0007669"/>
    <property type="project" value="UniProtKB-SubCell"/>
</dbReference>
<accession>A0A430Q426</accession>
<dbReference type="Pfam" id="PF00520">
    <property type="entry name" value="Ion_trans"/>
    <property type="match status" value="1"/>
</dbReference>
<keyword evidence="4 5" id="KW-0472">Membrane</keyword>
<evidence type="ECO:0000313" key="7">
    <source>
        <dbReference type="EMBL" id="RTG82449.1"/>
    </source>
</evidence>
<feature type="domain" description="Ion transport" evidence="6">
    <location>
        <begin position="652"/>
        <end position="730"/>
    </location>
</feature>
<feature type="transmembrane region" description="Helical" evidence="5">
    <location>
        <begin position="691"/>
        <end position="713"/>
    </location>
</feature>